<accession>A0ABY7VLN0</accession>
<dbReference type="InterPro" id="IPR011251">
    <property type="entry name" value="Luciferase-like_dom"/>
</dbReference>
<reference evidence="6 7" key="1">
    <citation type="journal article" date="2022" name="Mar. Drugs">
        <title>Bioassay-Guided Fractionation Leads to the Detection of Cholic Acid Generated by the Rare Thalassomonas sp.</title>
        <authorList>
            <person name="Pheiffer F."/>
            <person name="Schneider Y.K."/>
            <person name="Hansen E.H."/>
            <person name="Andersen J.H."/>
            <person name="Isaksson J."/>
            <person name="Busche T."/>
            <person name="R C."/>
            <person name="Kalinowski J."/>
            <person name="Zyl L.V."/>
            <person name="Trindade M."/>
        </authorList>
    </citation>
    <scope>NUCLEOTIDE SEQUENCE [LARGE SCALE GENOMIC DNA]</scope>
    <source>
        <strain evidence="6 7">A5K-61T</strain>
    </source>
</reference>
<dbReference type="InterPro" id="IPR036661">
    <property type="entry name" value="Luciferase-like_sf"/>
</dbReference>
<dbReference type="EMBL" id="CP059693">
    <property type="protein sequence ID" value="WDE14689.1"/>
    <property type="molecule type" value="Genomic_DNA"/>
</dbReference>
<keyword evidence="1" id="KW-0285">Flavoprotein</keyword>
<feature type="domain" description="Luciferase-like" evidence="5">
    <location>
        <begin position="20"/>
        <end position="314"/>
    </location>
</feature>
<dbReference type="Pfam" id="PF00296">
    <property type="entry name" value="Bac_luciferase"/>
    <property type="match status" value="1"/>
</dbReference>
<dbReference type="InterPro" id="IPR050172">
    <property type="entry name" value="SsuD_RutA_monooxygenase"/>
</dbReference>
<evidence type="ECO:0000313" key="7">
    <source>
        <dbReference type="Proteomes" id="UP001215231"/>
    </source>
</evidence>
<keyword evidence="3" id="KW-0560">Oxidoreductase</keyword>
<keyword evidence="2" id="KW-0288">FMN</keyword>
<dbReference type="PANTHER" id="PTHR42847">
    <property type="entry name" value="ALKANESULFONATE MONOOXYGENASE"/>
    <property type="match status" value="1"/>
</dbReference>
<gene>
    <name evidence="6" type="ORF">H3N35_27215</name>
</gene>
<proteinExistence type="predicted"/>
<evidence type="ECO:0000259" key="5">
    <source>
        <dbReference type="Pfam" id="PF00296"/>
    </source>
</evidence>
<evidence type="ECO:0000256" key="3">
    <source>
        <dbReference type="ARBA" id="ARBA00023002"/>
    </source>
</evidence>
<organism evidence="6 7">
    <name type="scientific">Thalassomonas haliotis</name>
    <dbReference type="NCBI Taxonomy" id="485448"/>
    <lineage>
        <taxon>Bacteria</taxon>
        <taxon>Pseudomonadati</taxon>
        <taxon>Pseudomonadota</taxon>
        <taxon>Gammaproteobacteria</taxon>
        <taxon>Alteromonadales</taxon>
        <taxon>Colwelliaceae</taxon>
        <taxon>Thalassomonas</taxon>
    </lineage>
</organism>
<keyword evidence="7" id="KW-1185">Reference proteome</keyword>
<evidence type="ECO:0000313" key="6">
    <source>
        <dbReference type="EMBL" id="WDE14689.1"/>
    </source>
</evidence>
<keyword evidence="4" id="KW-0503">Monooxygenase</keyword>
<evidence type="ECO:0000256" key="4">
    <source>
        <dbReference type="ARBA" id="ARBA00023033"/>
    </source>
</evidence>
<dbReference type="PANTHER" id="PTHR42847:SF4">
    <property type="entry name" value="ALKANESULFONATE MONOOXYGENASE-RELATED"/>
    <property type="match status" value="1"/>
</dbReference>
<evidence type="ECO:0000256" key="2">
    <source>
        <dbReference type="ARBA" id="ARBA00022643"/>
    </source>
</evidence>
<dbReference type="Gene3D" id="3.20.20.30">
    <property type="entry name" value="Luciferase-like domain"/>
    <property type="match status" value="1"/>
</dbReference>
<name>A0ABY7VLN0_9GAMM</name>
<dbReference type="SUPFAM" id="SSF51679">
    <property type="entry name" value="Bacterial luciferase-like"/>
    <property type="match status" value="1"/>
</dbReference>
<evidence type="ECO:0000256" key="1">
    <source>
        <dbReference type="ARBA" id="ARBA00022630"/>
    </source>
</evidence>
<sequence length="350" mass="38467">MWGVPTCGGQAKASGAIDLGAYNLDGMIKYVQKAEQLGIEGLLMGVGYHTPDPLAIVGQLLANSKHIKLMVAYRAGAISPTLFTQMINTLSFQGQDRLALNLLAGISPAEQKYYGDFLGHDQRYARLNEFIDVCRQFWANKGPVDYQGEHYQIEQGQLSLAYQGGGHPDLFLSGNSDVSRQTAIDHNCTWLRYSDTAENIAKSAAPALAQGIGVGIRMSVIVRPTRQEALDEIDRMMSGADLEWKGFLDKYVKSCDSVAVKSTFELAEKAKNDWLNDVLWTGAIPFRGGPALALVGSPDEVAEYIMEYKKAGVSTFLFSGWPQLQEMEYFAELVIPKVRQLEQQLALATA</sequence>
<protein>
    <submittedName>
        <fullName evidence="6">LLM class flavin-dependent oxidoreductase</fullName>
    </submittedName>
</protein>
<dbReference type="Proteomes" id="UP001215231">
    <property type="component" value="Chromosome"/>
</dbReference>